<dbReference type="AlphaFoldDB" id="A0A976B8P2"/>
<evidence type="ECO:0000313" key="2">
    <source>
        <dbReference type="Proteomes" id="UP000256862"/>
    </source>
</evidence>
<comment type="caution">
    <text evidence="1">The sequence shown here is derived from an EMBL/GenBank/DDBJ whole genome shotgun (WGS) entry which is preliminary data.</text>
</comment>
<accession>A0A976B8P2</accession>
<dbReference type="Proteomes" id="UP000256862">
    <property type="component" value="Chromosome CO2235"/>
</dbReference>
<organism evidence="1 2">
    <name type="scientific">Cupriavidus oxalaticus</name>
    <dbReference type="NCBI Taxonomy" id="96344"/>
    <lineage>
        <taxon>Bacteria</taxon>
        <taxon>Pseudomonadati</taxon>
        <taxon>Pseudomonadota</taxon>
        <taxon>Betaproteobacteria</taxon>
        <taxon>Burkholderiales</taxon>
        <taxon>Burkholderiaceae</taxon>
        <taxon>Cupriavidus</taxon>
    </lineage>
</organism>
<name>A0A976B8P2_9BURK</name>
<protein>
    <submittedName>
        <fullName evidence="1">Uncharacterized protein</fullName>
    </submittedName>
</protein>
<proteinExistence type="predicted"/>
<reference evidence="1 2" key="1">
    <citation type="submission" date="2018-01" db="EMBL/GenBank/DDBJ databases">
        <authorList>
            <person name="Clerissi C."/>
        </authorList>
    </citation>
    <scope>NUCLEOTIDE SEQUENCE [LARGE SCALE GENOMIC DNA]</scope>
    <source>
        <strain evidence="1">Cupriavidus oxalaticus LMG 2235</strain>
    </source>
</reference>
<evidence type="ECO:0000313" key="1">
    <source>
        <dbReference type="EMBL" id="SPC10798.1"/>
    </source>
</evidence>
<dbReference type="EMBL" id="OGUS01000109">
    <property type="protein sequence ID" value="SPC10798.1"/>
    <property type="molecule type" value="Genomic_DNA"/>
</dbReference>
<gene>
    <name evidence="1" type="ORF">CO2235_10183</name>
</gene>
<sequence>MIVPMDQRRLSKRFGSLLRAHSLVGFPMIRNLRQPGFLPWDTASIIRRPTSNMANVLVCHATPNPEVNIFYLAPVIGISRIA</sequence>